<dbReference type="AlphaFoldDB" id="A0A0F9C022"/>
<protein>
    <submittedName>
        <fullName evidence="2">Uncharacterized protein</fullName>
    </submittedName>
</protein>
<evidence type="ECO:0000256" key="1">
    <source>
        <dbReference type="SAM" id="MobiDB-lite"/>
    </source>
</evidence>
<name>A0A0F9C022_9ZZZZ</name>
<reference evidence="2" key="1">
    <citation type="journal article" date="2015" name="Nature">
        <title>Complex archaea that bridge the gap between prokaryotes and eukaryotes.</title>
        <authorList>
            <person name="Spang A."/>
            <person name="Saw J.H."/>
            <person name="Jorgensen S.L."/>
            <person name="Zaremba-Niedzwiedzka K."/>
            <person name="Martijn J."/>
            <person name="Lind A.E."/>
            <person name="van Eijk R."/>
            <person name="Schleper C."/>
            <person name="Guy L."/>
            <person name="Ettema T.J."/>
        </authorList>
    </citation>
    <scope>NUCLEOTIDE SEQUENCE</scope>
</reference>
<organism evidence="2">
    <name type="scientific">marine sediment metagenome</name>
    <dbReference type="NCBI Taxonomy" id="412755"/>
    <lineage>
        <taxon>unclassified sequences</taxon>
        <taxon>metagenomes</taxon>
        <taxon>ecological metagenomes</taxon>
    </lineage>
</organism>
<feature type="non-terminal residue" evidence="2">
    <location>
        <position position="1"/>
    </location>
</feature>
<feature type="non-terminal residue" evidence="2">
    <location>
        <position position="541"/>
    </location>
</feature>
<accession>A0A0F9C022</accession>
<dbReference type="EMBL" id="LAZR01035443">
    <property type="protein sequence ID" value="KKL27499.1"/>
    <property type="molecule type" value="Genomic_DNA"/>
</dbReference>
<comment type="caution">
    <text evidence="2">The sequence shown here is derived from an EMBL/GenBank/DDBJ whole genome shotgun (WGS) entry which is preliminary data.</text>
</comment>
<evidence type="ECO:0000313" key="2">
    <source>
        <dbReference type="EMBL" id="KKL27499.1"/>
    </source>
</evidence>
<proteinExistence type="predicted"/>
<sequence>NILHTVKLSVAVTSIWADGLNSQYDLPSTAITGTATGNAHSIAANGNLAVSLSSLTPSAQNLVIGATGQEFLRFNLTADSGEDIDVTSIILNMFSMQQDATTGAHFINVKLVKEDGSQFGITSANPIASASFSGTLTVPASETVVLKVIGNIPSSSYPSPNGSMSVASSTISIASALTSTGRSSSVDIVETGGADGKLMTIGSGTVTVTAAATPGDQTLIAGASQASFVDLVFTAGTAENVRITRIKLNSVTNEEGTTTDVAHIALYDGSTRLTAKKSLTASTTVNHYVVFSSSDFLNSAGISITKGQQKRITVKADIASTASSTNNIGFGIAHAGSVTFVGLSSNTTPTSTIPAIGGLTGANYDAGAGGDSALNLVTLAQKGTLTINTTADTPIAAIQAVGKSPAMGSGIAFHKSLFAATYEDIDIKSISVTRSGGNDADFAYITLWDGSTQLGSAQSLSNGSSTFNFATADYWRIPAGGVKFLTIKADLNGIESLGISGASTGDAPALGVDTVTAEGVASGVAPNGSTGEQDKIGNIQY</sequence>
<gene>
    <name evidence="2" type="ORF">LCGC14_2384540</name>
</gene>
<feature type="region of interest" description="Disordered" evidence="1">
    <location>
        <begin position="522"/>
        <end position="541"/>
    </location>
</feature>